<evidence type="ECO:0000259" key="2">
    <source>
        <dbReference type="Pfam" id="PF23247"/>
    </source>
</evidence>
<feature type="compositionally biased region" description="Basic and acidic residues" evidence="1">
    <location>
        <begin position="286"/>
        <end position="297"/>
    </location>
</feature>
<dbReference type="SUPFAM" id="SSF52058">
    <property type="entry name" value="L domain-like"/>
    <property type="match status" value="1"/>
</dbReference>
<dbReference type="InterPro" id="IPR057135">
    <property type="entry name" value="At4g27190-like_LRR"/>
</dbReference>
<dbReference type="PANTHER" id="PTHR47481">
    <property type="match status" value="1"/>
</dbReference>
<organism evidence="3 4">
    <name type="scientific">Miscanthus lutarioriparius</name>
    <dbReference type="NCBI Taxonomy" id="422564"/>
    <lineage>
        <taxon>Eukaryota</taxon>
        <taxon>Viridiplantae</taxon>
        <taxon>Streptophyta</taxon>
        <taxon>Embryophyta</taxon>
        <taxon>Tracheophyta</taxon>
        <taxon>Spermatophyta</taxon>
        <taxon>Magnoliopsida</taxon>
        <taxon>Liliopsida</taxon>
        <taxon>Poales</taxon>
        <taxon>Poaceae</taxon>
        <taxon>PACMAD clade</taxon>
        <taxon>Panicoideae</taxon>
        <taxon>Andropogonodae</taxon>
        <taxon>Andropogoneae</taxon>
        <taxon>Saccharinae</taxon>
        <taxon>Miscanthus</taxon>
    </lineage>
</organism>
<dbReference type="InterPro" id="IPR032675">
    <property type="entry name" value="LRR_dom_sf"/>
</dbReference>
<proteinExistence type="predicted"/>
<evidence type="ECO:0000313" key="4">
    <source>
        <dbReference type="Proteomes" id="UP000604825"/>
    </source>
</evidence>
<reference evidence="3" key="1">
    <citation type="submission" date="2020-10" db="EMBL/GenBank/DDBJ databases">
        <authorList>
            <person name="Han B."/>
            <person name="Lu T."/>
            <person name="Zhao Q."/>
            <person name="Huang X."/>
            <person name="Zhao Y."/>
        </authorList>
    </citation>
    <scope>NUCLEOTIDE SEQUENCE</scope>
</reference>
<dbReference type="AlphaFoldDB" id="A0A811QFJ1"/>
<protein>
    <recommendedName>
        <fullName evidence="2">Disease resistance protein At4g27190-like leucine-rich repeats domain-containing protein</fullName>
    </recommendedName>
</protein>
<dbReference type="Pfam" id="PF14223">
    <property type="entry name" value="Retrotran_gag_2"/>
    <property type="match status" value="1"/>
</dbReference>
<feature type="compositionally biased region" description="Low complexity" evidence="1">
    <location>
        <begin position="260"/>
        <end position="284"/>
    </location>
</feature>
<name>A0A811QFJ1_9POAL</name>
<dbReference type="Gene3D" id="3.80.10.10">
    <property type="entry name" value="Ribonuclease Inhibitor"/>
    <property type="match status" value="2"/>
</dbReference>
<feature type="domain" description="Disease resistance protein At4g27190-like leucine-rich repeats" evidence="2">
    <location>
        <begin position="1043"/>
        <end position="1153"/>
    </location>
</feature>
<dbReference type="PANTHER" id="PTHR47481:SF31">
    <property type="entry name" value="OS01G0873500 PROTEIN"/>
    <property type="match status" value="1"/>
</dbReference>
<dbReference type="Proteomes" id="UP000604825">
    <property type="component" value="Unassembled WGS sequence"/>
</dbReference>
<sequence>MSSSSSHDGRHQSSPFGHPVLDKLTRDNFVLWKTQFLPAVRGAKALGILDGTIPEPRQVLEAEVDGKKKEIPNPEHDSWVEKDHTTTLGTVNSVSKEVRRAGRPNSPCSKGCCSRDAGEDLLGDRIHQALGAMFAGQSRARITNLRMQLTTTKKGSLTTSDYFNKMQNIKDELALAGVVINDDEVVAHLLNGLDYDYHPFVSSMMGRSGDLSLSELYSLLMEYDLRLEMYQGTDQFQSSANMASRGRGSRSRSGGRRGGRSNSGRNGQNSNQNFTSNTQGNSSQGTKKEDDYNGVDKEGSRAEIPLVADAIYRHIQKHLSSRFLVIFNNGSCNEIDLESFGFPLSGYSRNKALWSFQGGFRLYPRTAVNNALESMKMTDVFLSAASDPDPAVSGFNLSSILHHEAAEIARKINIGGINWPAAATDCFLYMVKLCRMGSHLMDYDLATHSCNYWKCDDVIQLQHGTDDDDDDDGRVWLSYDALQHEMILDVDYYQSPSFPSPVSRLPEQISYWTSPTCGFMLIPDQNGRIPKGMFQQYDTLRVLKLSACMFSCTSPPFLCCHSLRFLWLDHCREESSSTDGDGVAGNEDIPRCFQGLWVLDVRYSSSKLLSSRMIDFMAQLRELHVMGQQFDMGVLKGRLQNIRKLRVTKSHATASYYTDMGGLFSGKDKMELLDFSANSGHMTSFPAVSSCNSLETVIINGSTSLKEVSLKGCATLKNLLLSGLFQQLYSLDITGTAVKTLDLSAVEAPMLDQLFLLGCGKLYAILWPPEGKRKRYMGKLRMDTTQKEGSNTTATKTAAMSGGGSPVEFDWYISVREARILGSLVPVKDYFGPNDAHVVISTTPSHTHRLRADAAGGNKGNRMKGKDHNSIYADVATTLKEDTIMDLQADGGDCEAWATMCACPPPPIRTHTAPSIQTKATSQDCYMRIEDKMMRTALQAGNHITVPGFICDAAKILHVQHSLSITSIFAAPLGSSWNKLEWCRVERCPELECVFSPQVGAVPDGSSSHMDIFKKLKIIWASHLRNTRCVLERPSLEGPRYRAFADLTLLHLYRCPRLLYAVPLQLKTMSLENLETLEIMWCGDLSVVFHLYEETSDRGMYQCSWNFPNLKVIHLHELPRLRGIFNVPWYVMNAPKFETVRIRGCWSLWTLPPFCRMVKCDCEKEWWDRMKESRRKVLTHYHKPTHSRYYKKTMLRGSLLR</sequence>
<comment type="caution">
    <text evidence="3">The sequence shown here is derived from an EMBL/GenBank/DDBJ whole genome shotgun (WGS) entry which is preliminary data.</text>
</comment>
<keyword evidence="4" id="KW-1185">Reference proteome</keyword>
<accession>A0A811QFJ1</accession>
<gene>
    <name evidence="3" type="ORF">NCGR_LOCUS38152</name>
</gene>
<dbReference type="SUPFAM" id="SSF52047">
    <property type="entry name" value="RNI-like"/>
    <property type="match status" value="1"/>
</dbReference>
<evidence type="ECO:0000313" key="3">
    <source>
        <dbReference type="EMBL" id="CAD6254549.1"/>
    </source>
</evidence>
<dbReference type="Pfam" id="PF23247">
    <property type="entry name" value="LRR_RPS2"/>
    <property type="match status" value="1"/>
</dbReference>
<dbReference type="OrthoDB" id="688099at2759"/>
<dbReference type="EMBL" id="CAJGYO010000009">
    <property type="protein sequence ID" value="CAD6254549.1"/>
    <property type="molecule type" value="Genomic_DNA"/>
</dbReference>
<feature type="region of interest" description="Disordered" evidence="1">
    <location>
        <begin position="236"/>
        <end position="297"/>
    </location>
</feature>
<feature type="compositionally biased region" description="Basic residues" evidence="1">
    <location>
        <begin position="247"/>
        <end position="259"/>
    </location>
</feature>
<evidence type="ECO:0000256" key="1">
    <source>
        <dbReference type="SAM" id="MobiDB-lite"/>
    </source>
</evidence>